<feature type="region of interest" description="Disordered" evidence="1">
    <location>
        <begin position="119"/>
        <end position="144"/>
    </location>
</feature>
<dbReference type="Proteomes" id="UP000321234">
    <property type="component" value="Unassembled WGS sequence"/>
</dbReference>
<keyword evidence="2" id="KW-0812">Transmembrane</keyword>
<evidence type="ECO:0000256" key="1">
    <source>
        <dbReference type="SAM" id="MobiDB-lite"/>
    </source>
</evidence>
<feature type="region of interest" description="Disordered" evidence="1">
    <location>
        <begin position="772"/>
        <end position="799"/>
    </location>
</feature>
<protein>
    <submittedName>
        <fullName evidence="4">Uncharacterized protein</fullName>
    </submittedName>
</protein>
<dbReference type="Pfam" id="PF19516">
    <property type="entry name" value="DUF6049"/>
    <property type="match status" value="1"/>
</dbReference>
<dbReference type="EMBL" id="VKAC01000006">
    <property type="protein sequence ID" value="TXR55976.1"/>
    <property type="molecule type" value="Genomic_DNA"/>
</dbReference>
<keyword evidence="5" id="KW-1185">Reference proteome</keyword>
<reference evidence="4 5" key="1">
    <citation type="submission" date="2019-07" db="EMBL/GenBank/DDBJ databases">
        <title>Quadrisphaera sp. strain DD2A genome sequencing and assembly.</title>
        <authorList>
            <person name="Kim I."/>
        </authorList>
    </citation>
    <scope>NUCLEOTIDE SEQUENCE [LARGE SCALE GENOMIC DNA]</scope>
    <source>
        <strain evidence="4 5">DD2A</strain>
    </source>
</reference>
<feature type="compositionally biased region" description="Basic and acidic residues" evidence="1">
    <location>
        <begin position="789"/>
        <end position="799"/>
    </location>
</feature>
<evidence type="ECO:0000313" key="4">
    <source>
        <dbReference type="EMBL" id="TXR55976.1"/>
    </source>
</evidence>
<evidence type="ECO:0000256" key="2">
    <source>
        <dbReference type="SAM" id="Phobius"/>
    </source>
</evidence>
<comment type="caution">
    <text evidence="4">The sequence shown here is derived from an EMBL/GenBank/DDBJ whole genome shotgun (WGS) entry which is preliminary data.</text>
</comment>
<gene>
    <name evidence="4" type="ORF">FMM08_10955</name>
</gene>
<accession>A0A5C8ZGC0</accession>
<keyword evidence="2" id="KW-0472">Membrane</keyword>
<sequence>MVRRGIRSRPSSRRLAVVVGTAAVALGPVAVAAPAAAAPLTAPGPALASVASVVGPSGIAVDLEQMGAGAALTPGSQLVVRVQVTNTSTTALTGARARLFVNSPVLSSRAALDAWASGEGVQGGDRFSGVDGAEQPVGRSLEPGESTEVDFTVDADQLQLGADFGPRGVTVDVIDSSLQRLAALRSFVVWAPQGASQVTAPLTVVAPVTAGAPDVGTGQLPEQRVEDQLGRLRDLLPAMSLQSTSLVVDPALLGPFAQPAQEQSSTATGSASSQGATPSSSASASASAAASPTAGSAASTPATASTADPTSAGGTGDAPELTTGTADETSPDLQAWLDVLRARTGGRAVVLPHGDTDVVATGAAGTSDLLALAVSQSRAALDGDDDQALLWPADLGTATPQPLVTESAAAARSAGGSGPGPAVLVDARSVPGAVSDRGTGPSTATLATRTADGSTATATGVLVDAAASSLLTSAAADGSQVDPSEATARLLADTAVSASAGGGVVLALPRDWDADPSAMATVLGPVSSAPWVRATSLPDLLATPPTAAAFDVSQARALSAEPGPTGTPLSAGGLNDAQSAVAAARTVAPVVQDPTGRQELLAPVERRATAAAGLGWREDLQGWQQGVDELGETATRLRSALQIVKRSTTTVISSRVNLPVNVSNSLTQPATVLVHLRSGNLRLIPRDPVQLTIAPGATQPAQIPVKAAASGDTSVTVYLTDTAGNQIGTPMDLRVRVRADWEGRGVAIAAGVAGLVFVGGVVRTVLRVRRRPAPPVVRSAEEADPDGPPTRRPEESTRG</sequence>
<evidence type="ECO:0000313" key="5">
    <source>
        <dbReference type="Proteomes" id="UP000321234"/>
    </source>
</evidence>
<keyword evidence="2" id="KW-1133">Transmembrane helix</keyword>
<dbReference type="OrthoDB" id="3797035at2"/>
<organism evidence="4 5">
    <name type="scientific">Quadrisphaera setariae</name>
    <dbReference type="NCBI Taxonomy" id="2593304"/>
    <lineage>
        <taxon>Bacteria</taxon>
        <taxon>Bacillati</taxon>
        <taxon>Actinomycetota</taxon>
        <taxon>Actinomycetes</taxon>
        <taxon>Kineosporiales</taxon>
        <taxon>Kineosporiaceae</taxon>
        <taxon>Quadrisphaera</taxon>
    </lineage>
</organism>
<keyword evidence="3" id="KW-0732">Signal</keyword>
<feature type="transmembrane region" description="Helical" evidence="2">
    <location>
        <begin position="746"/>
        <end position="766"/>
    </location>
</feature>
<feature type="compositionally biased region" description="Low complexity" evidence="1">
    <location>
        <begin position="263"/>
        <end position="312"/>
    </location>
</feature>
<feature type="signal peptide" evidence="3">
    <location>
        <begin position="1"/>
        <end position="37"/>
    </location>
</feature>
<feature type="chain" id="PRO_5022726414" evidence="3">
    <location>
        <begin position="38"/>
        <end position="799"/>
    </location>
</feature>
<feature type="region of interest" description="Disordered" evidence="1">
    <location>
        <begin position="259"/>
        <end position="330"/>
    </location>
</feature>
<dbReference type="RefSeq" id="WP_147926410.1">
    <property type="nucleotide sequence ID" value="NZ_VKAC01000006.1"/>
</dbReference>
<dbReference type="AlphaFoldDB" id="A0A5C8ZGC0"/>
<dbReference type="InterPro" id="IPR046112">
    <property type="entry name" value="DUF6049"/>
</dbReference>
<proteinExistence type="predicted"/>
<evidence type="ECO:0000256" key="3">
    <source>
        <dbReference type="SAM" id="SignalP"/>
    </source>
</evidence>
<name>A0A5C8ZGC0_9ACTN</name>